<dbReference type="EMBL" id="NDHY01000004">
    <property type="protein sequence ID" value="RII00384.1"/>
    <property type="molecule type" value="Genomic_DNA"/>
</dbReference>
<evidence type="ECO:0000256" key="2">
    <source>
        <dbReference type="ARBA" id="ARBA00022763"/>
    </source>
</evidence>
<evidence type="ECO:0000256" key="1">
    <source>
        <dbReference type="ARBA" id="ARBA00009232"/>
    </source>
</evidence>
<dbReference type="Gene3D" id="3.10.300.10">
    <property type="entry name" value="Methylpurine-DNA glycosylase (MPG)"/>
    <property type="match status" value="1"/>
</dbReference>
<keyword evidence="4 5" id="KW-0234">DNA repair</keyword>
<accession>A0A399FVZ9</accession>
<dbReference type="NCBIfam" id="TIGR00567">
    <property type="entry name" value="3mg"/>
    <property type="match status" value="1"/>
</dbReference>
<dbReference type="PANTHER" id="PTHR10429:SF0">
    <property type="entry name" value="DNA-3-METHYLADENINE GLYCOSYLASE"/>
    <property type="match status" value="1"/>
</dbReference>
<gene>
    <name evidence="6" type="ORF">B9J77_02555</name>
</gene>
<dbReference type="CDD" id="cd00540">
    <property type="entry name" value="AAG"/>
    <property type="match status" value="1"/>
</dbReference>
<name>A0A399FVZ9_UNCN2</name>
<dbReference type="Proteomes" id="UP000266287">
    <property type="component" value="Unassembled WGS sequence"/>
</dbReference>
<dbReference type="HAMAP" id="MF_00527">
    <property type="entry name" value="3MGH"/>
    <property type="match status" value="1"/>
</dbReference>
<dbReference type="Pfam" id="PF02245">
    <property type="entry name" value="Pur_DNA_glyco"/>
    <property type="match status" value="1"/>
</dbReference>
<dbReference type="SUPFAM" id="SSF50486">
    <property type="entry name" value="FMT C-terminal domain-like"/>
    <property type="match status" value="1"/>
</dbReference>
<dbReference type="InterPro" id="IPR003180">
    <property type="entry name" value="MPG"/>
</dbReference>
<dbReference type="GO" id="GO:0003677">
    <property type="term" value="F:DNA binding"/>
    <property type="evidence" value="ECO:0007669"/>
    <property type="project" value="InterPro"/>
</dbReference>
<dbReference type="PANTHER" id="PTHR10429">
    <property type="entry name" value="DNA-3-METHYLADENINE GLYCOSYLASE"/>
    <property type="match status" value="1"/>
</dbReference>
<dbReference type="InterPro" id="IPR011034">
    <property type="entry name" value="Formyl_transferase-like_C_sf"/>
</dbReference>
<dbReference type="GO" id="GO:0006284">
    <property type="term" value="P:base-excision repair"/>
    <property type="evidence" value="ECO:0007669"/>
    <property type="project" value="InterPro"/>
</dbReference>
<evidence type="ECO:0000256" key="4">
    <source>
        <dbReference type="ARBA" id="ARBA00023204"/>
    </source>
</evidence>
<comment type="caution">
    <text evidence="6">The sequence shown here is derived from an EMBL/GenBank/DDBJ whole genome shotgun (WGS) entry which is preliminary data.</text>
</comment>
<dbReference type="InterPro" id="IPR036995">
    <property type="entry name" value="MPG_sf"/>
</dbReference>
<protein>
    <recommendedName>
        <fullName evidence="5">Putative 3-methyladenine DNA glycosylase</fullName>
        <ecNumber evidence="5">3.2.2.-</ecNumber>
    </recommendedName>
</protein>
<dbReference type="FunFam" id="3.10.300.10:FF:000001">
    <property type="entry name" value="Putative 3-methyladenine DNA glycosylase"/>
    <property type="match status" value="1"/>
</dbReference>
<evidence type="ECO:0000256" key="5">
    <source>
        <dbReference type="HAMAP-Rule" id="MF_00527"/>
    </source>
</evidence>
<dbReference type="AlphaFoldDB" id="A0A399FVZ9"/>
<dbReference type="EC" id="3.2.2.-" evidence="5"/>
<comment type="similarity">
    <text evidence="1 5">Belongs to the DNA glycosylase MPG family.</text>
</comment>
<evidence type="ECO:0000313" key="7">
    <source>
        <dbReference type="Proteomes" id="UP000266287"/>
    </source>
</evidence>
<keyword evidence="3 5" id="KW-0378">Hydrolase</keyword>
<dbReference type="GO" id="GO:0003905">
    <property type="term" value="F:alkylbase DNA N-glycosylase activity"/>
    <property type="evidence" value="ECO:0007669"/>
    <property type="project" value="InterPro"/>
</dbReference>
<sequence>MLKILRGKKLGKSFFDRPTVRVARELLGKYLIVNQNEHFQIGQIIETEAYVGEEDKACHAWRGCTPRNKTMWGQAGVLYVYLIYGMYHCLNIVTEQAGFPAAVLIRGLEPISGISGEVNGPGKLCRELGITTKNTGVDITESNKIYINDIDIGRKSKRVIVAERVGVDYAGEWARKKWRFLRGKTK</sequence>
<organism evidence="6 7">
    <name type="scientific">candidate division NPL-UPA2 bacterium Unc8</name>
    <dbReference type="NCBI Taxonomy" id="1980939"/>
    <lineage>
        <taxon>Bacteria</taxon>
    </lineage>
</organism>
<reference evidence="6 7" key="1">
    <citation type="submission" date="2018-08" db="EMBL/GenBank/DDBJ databases">
        <title>Draft genome of candidate division NPL-UPA2 bacterium Unc8 that adapted to ultra-basic serpentinizing groundwater.</title>
        <authorList>
            <person name="Ishii S."/>
            <person name="Suzuki S."/>
            <person name="Nealson K.H."/>
        </authorList>
    </citation>
    <scope>NUCLEOTIDE SEQUENCE [LARGE SCALE GENOMIC DNA]</scope>
    <source>
        <strain evidence="6">Unc8</strain>
    </source>
</reference>
<evidence type="ECO:0000256" key="3">
    <source>
        <dbReference type="ARBA" id="ARBA00022801"/>
    </source>
</evidence>
<proteinExistence type="inferred from homology"/>
<evidence type="ECO:0000313" key="6">
    <source>
        <dbReference type="EMBL" id="RII00384.1"/>
    </source>
</evidence>
<keyword evidence="2 5" id="KW-0227">DNA damage</keyword>